<proteinExistence type="predicted"/>
<sequence length="228" mass="26301">MKEKIQPNITDSDWACDLKLRIDFVEQITERELESVDSSLDASLMNLGIGFGSARGVDFIEAALLDFGETPNFNELRNCVNETLVGYESIITFISYKKSEFTQASFDFIAEKKLELEVVLNQIKVVFPTVDFDPISISSNSPEHTYFAGSDPDETIAFFISEINYNQKDWIRFSVGCKRLNEEEIDTLLNKINQIHPSSVQIKWYGLYYNYETEIWELPMNHKLFESL</sequence>
<dbReference type="EMBL" id="BAAAFH010000003">
    <property type="protein sequence ID" value="GAA0873944.1"/>
    <property type="molecule type" value="Genomic_DNA"/>
</dbReference>
<gene>
    <name evidence="1" type="ORF">GCM10009118_03520</name>
</gene>
<comment type="caution">
    <text evidence="1">The sequence shown here is derived from an EMBL/GenBank/DDBJ whole genome shotgun (WGS) entry which is preliminary data.</text>
</comment>
<evidence type="ECO:0000313" key="2">
    <source>
        <dbReference type="Proteomes" id="UP001501126"/>
    </source>
</evidence>
<keyword evidence="2" id="KW-1185">Reference proteome</keyword>
<dbReference type="Proteomes" id="UP001501126">
    <property type="component" value="Unassembled WGS sequence"/>
</dbReference>
<evidence type="ECO:0000313" key="1">
    <source>
        <dbReference type="EMBL" id="GAA0873944.1"/>
    </source>
</evidence>
<accession>A0ABN1ML32</accession>
<dbReference type="RefSeq" id="WP_343784489.1">
    <property type="nucleotide sequence ID" value="NZ_BAAAFH010000003.1"/>
</dbReference>
<organism evidence="1 2">
    <name type="scientific">Wandonia haliotis</name>
    <dbReference type="NCBI Taxonomy" id="574963"/>
    <lineage>
        <taxon>Bacteria</taxon>
        <taxon>Pseudomonadati</taxon>
        <taxon>Bacteroidota</taxon>
        <taxon>Flavobacteriia</taxon>
        <taxon>Flavobacteriales</taxon>
        <taxon>Crocinitomicaceae</taxon>
        <taxon>Wandonia</taxon>
    </lineage>
</organism>
<protein>
    <submittedName>
        <fullName evidence="1">Uncharacterized protein</fullName>
    </submittedName>
</protein>
<name>A0ABN1ML32_9FLAO</name>
<reference evidence="1 2" key="1">
    <citation type="journal article" date="2019" name="Int. J. Syst. Evol. Microbiol.">
        <title>The Global Catalogue of Microorganisms (GCM) 10K type strain sequencing project: providing services to taxonomists for standard genome sequencing and annotation.</title>
        <authorList>
            <consortium name="The Broad Institute Genomics Platform"/>
            <consortium name="The Broad Institute Genome Sequencing Center for Infectious Disease"/>
            <person name="Wu L."/>
            <person name="Ma J."/>
        </authorList>
    </citation>
    <scope>NUCLEOTIDE SEQUENCE [LARGE SCALE GENOMIC DNA]</scope>
    <source>
        <strain evidence="1 2">JCM 16083</strain>
    </source>
</reference>